<keyword evidence="1" id="KW-1133">Transmembrane helix</keyword>
<accession>A0ABX5LN95</accession>
<organism evidence="2 3">
    <name type="scientific">Hallerella porci</name>
    <dbReference type="NCBI Taxonomy" id="1945871"/>
    <lineage>
        <taxon>Bacteria</taxon>
        <taxon>Pseudomonadati</taxon>
        <taxon>Fibrobacterota</taxon>
        <taxon>Fibrobacteria</taxon>
        <taxon>Fibrobacterales</taxon>
        <taxon>Fibrobacteraceae</taxon>
        <taxon>Hallerella</taxon>
    </lineage>
</organism>
<keyword evidence="1" id="KW-0472">Membrane</keyword>
<keyword evidence="1" id="KW-0812">Transmembrane</keyword>
<gene>
    <name evidence="2" type="ORF">B0H50_10253</name>
</gene>
<evidence type="ECO:0000313" key="2">
    <source>
        <dbReference type="EMBL" id="PWL03881.1"/>
    </source>
</evidence>
<dbReference type="Proteomes" id="UP000245523">
    <property type="component" value="Unassembled WGS sequence"/>
</dbReference>
<comment type="caution">
    <text evidence="2">The sequence shown here is derived from an EMBL/GenBank/DDBJ whole genome shotgun (WGS) entry which is preliminary data.</text>
</comment>
<keyword evidence="3" id="KW-1185">Reference proteome</keyword>
<dbReference type="EMBL" id="QGHD01000002">
    <property type="protein sequence ID" value="PWL03881.1"/>
    <property type="molecule type" value="Genomic_DNA"/>
</dbReference>
<name>A0ABX5LN95_9BACT</name>
<feature type="transmembrane region" description="Helical" evidence="1">
    <location>
        <begin position="415"/>
        <end position="432"/>
    </location>
</feature>
<protein>
    <submittedName>
        <fullName evidence="2">Uncharacterized protein</fullName>
    </submittedName>
</protein>
<dbReference type="NCBIfam" id="NF046000">
    <property type="entry name" value="MAG1210_fam"/>
    <property type="match status" value="1"/>
</dbReference>
<reference evidence="2 3" key="1">
    <citation type="submission" date="2018-05" db="EMBL/GenBank/DDBJ databases">
        <title>Animal gut microbial communities from fecal samples from Wisconsin, USA.</title>
        <authorList>
            <person name="Neumann A."/>
        </authorList>
    </citation>
    <scope>NUCLEOTIDE SEQUENCE [LARGE SCALE GENOMIC DNA]</scope>
    <source>
        <strain evidence="2 3">UWS4</strain>
    </source>
</reference>
<evidence type="ECO:0000256" key="1">
    <source>
        <dbReference type="SAM" id="Phobius"/>
    </source>
</evidence>
<feature type="transmembrane region" description="Helical" evidence="1">
    <location>
        <begin position="94"/>
        <end position="113"/>
    </location>
</feature>
<proteinExistence type="predicted"/>
<sequence>MLMEETVYDPLERFKNEYAELFLQNAKNAFEELCQASQIDKKANQDLCLEIFNLTNEKDSYETSRSHWKWLRIFCWIAICGLLTVWGFTEDNLPGIICTIIAVGIGIFIFAYLNGVIRELDEVIENLESNIAEKKDAAYKIMQPLNELFGWDIPAQIIHQTVPKLEFDPFFTRERLMELQNEFQYDNSLNENSSILFAHSGQINGNPFVIANSKTYEMGTETYTGHLTIYWSDWTIGANGKRQRVRRSQILTATVTKPCPRYGKVGFVIYGNEAAPKLEFTRRPSKLVEESFMQNFRRKRKLKELKKFSQNLKDDSQYTLMSNHEFETLFETKDRTDEVEYRLLFTALAQQQMLSLIKDKTVSYGDDFTFFKQKKINVIFPEHLTAANLDTNPAQFVDYDFNHCRQNFMQINQEYFRAVYFAMAPLLAIPLYQQMRTRKTIYRDVDKNKSSSWEWESIANYMGEEKFKPAKCATDCILKTELVSDDENGDSEIAVTAYGFQGIPQTDYVNVFGGDGRFHAVPVHWILYTPINKTTQIRISENVKEKGESHKIAAGEIYRRGIFCKKTRKL</sequence>
<feature type="transmembrane region" description="Helical" evidence="1">
    <location>
        <begin position="70"/>
        <end position="88"/>
    </location>
</feature>
<evidence type="ECO:0000313" key="3">
    <source>
        <dbReference type="Proteomes" id="UP000245523"/>
    </source>
</evidence>